<dbReference type="InterPro" id="IPR046346">
    <property type="entry name" value="Aminoacid_DH-like_N_sf"/>
</dbReference>
<keyword evidence="3 12" id="KW-0028">Amino-acid biosynthesis</keyword>
<evidence type="ECO:0000256" key="9">
    <source>
        <dbReference type="ARBA" id="ARBA00023167"/>
    </source>
</evidence>
<dbReference type="PRINTS" id="PR00085">
    <property type="entry name" value="THFDHDRGNASE"/>
</dbReference>
<dbReference type="InterPro" id="IPR020630">
    <property type="entry name" value="THF_DH/CycHdrlase_cat_dom"/>
</dbReference>
<dbReference type="FunFam" id="3.40.50.720:FF:000094">
    <property type="entry name" value="Bifunctional protein FolD"/>
    <property type="match status" value="1"/>
</dbReference>
<evidence type="ECO:0000313" key="15">
    <source>
        <dbReference type="EMBL" id="BBH27981.1"/>
    </source>
</evidence>
<dbReference type="Proteomes" id="UP000268059">
    <property type="component" value="Chromosome"/>
</dbReference>
<evidence type="ECO:0000256" key="5">
    <source>
        <dbReference type="ARBA" id="ARBA00022801"/>
    </source>
</evidence>
<evidence type="ECO:0000259" key="14">
    <source>
        <dbReference type="Pfam" id="PF02882"/>
    </source>
</evidence>
<dbReference type="EC" id="3.5.4.9" evidence="12"/>
<name>A0A3G9JPM0_9FIRM</name>
<proteinExistence type="inferred from homology"/>
<dbReference type="KEGG" id="ebm:SG0102_29150"/>
<dbReference type="CDD" id="cd01080">
    <property type="entry name" value="NAD_bind_m-THF_DH_Cyclohyd"/>
    <property type="match status" value="1"/>
</dbReference>
<dbReference type="NCBIfam" id="NF010783">
    <property type="entry name" value="PRK14186.1"/>
    <property type="match status" value="1"/>
</dbReference>
<comment type="catalytic activity">
    <reaction evidence="12">
        <text>(6R)-5,10-methylene-5,6,7,8-tetrahydrofolate + NADP(+) = (6R)-5,10-methenyltetrahydrofolate + NADPH</text>
        <dbReference type="Rhea" id="RHEA:22812"/>
        <dbReference type="ChEBI" id="CHEBI:15636"/>
        <dbReference type="ChEBI" id="CHEBI:57455"/>
        <dbReference type="ChEBI" id="CHEBI:57783"/>
        <dbReference type="ChEBI" id="CHEBI:58349"/>
        <dbReference type="EC" id="1.5.1.5"/>
    </reaction>
</comment>
<feature type="domain" description="Tetrahydrofolate dehydrogenase/cyclohydrolase NAD(P)-binding" evidence="14">
    <location>
        <begin position="138"/>
        <end position="279"/>
    </location>
</feature>
<evidence type="ECO:0000259" key="13">
    <source>
        <dbReference type="Pfam" id="PF00763"/>
    </source>
</evidence>
<dbReference type="OrthoDB" id="9803580at2"/>
<dbReference type="PROSITE" id="PS00767">
    <property type="entry name" value="THF_DHG_CYH_2"/>
    <property type="match status" value="1"/>
</dbReference>
<dbReference type="RefSeq" id="WP_125120655.1">
    <property type="nucleotide sequence ID" value="NZ_AP019309.1"/>
</dbReference>
<evidence type="ECO:0000313" key="16">
    <source>
        <dbReference type="Proteomes" id="UP000268059"/>
    </source>
</evidence>
<comment type="catalytic activity">
    <reaction evidence="11 12">
        <text>(6R)-5,10-methenyltetrahydrofolate + H2O = (6R)-10-formyltetrahydrofolate + H(+)</text>
        <dbReference type="Rhea" id="RHEA:23700"/>
        <dbReference type="ChEBI" id="CHEBI:15377"/>
        <dbReference type="ChEBI" id="CHEBI:15378"/>
        <dbReference type="ChEBI" id="CHEBI:57455"/>
        <dbReference type="ChEBI" id="CHEBI:195366"/>
        <dbReference type="EC" id="3.5.4.9"/>
    </reaction>
</comment>
<evidence type="ECO:0000256" key="10">
    <source>
        <dbReference type="ARBA" id="ARBA00023268"/>
    </source>
</evidence>
<accession>A0A3G9JPM0</accession>
<dbReference type="SUPFAM" id="SSF51735">
    <property type="entry name" value="NAD(P)-binding Rossmann-fold domains"/>
    <property type="match status" value="1"/>
</dbReference>
<dbReference type="EMBL" id="AP019309">
    <property type="protein sequence ID" value="BBH27981.1"/>
    <property type="molecule type" value="Genomic_DNA"/>
</dbReference>
<evidence type="ECO:0000256" key="4">
    <source>
        <dbReference type="ARBA" id="ARBA00022755"/>
    </source>
</evidence>
<comment type="subunit">
    <text evidence="12">Homodimer.</text>
</comment>
<dbReference type="UniPathway" id="UPA00193"/>
<evidence type="ECO:0000256" key="7">
    <source>
        <dbReference type="ARBA" id="ARBA00023002"/>
    </source>
</evidence>
<keyword evidence="8 12" id="KW-0368">Histidine biosynthesis</keyword>
<keyword evidence="10 12" id="KW-0511">Multifunctional enzyme</keyword>
<evidence type="ECO:0000256" key="3">
    <source>
        <dbReference type="ARBA" id="ARBA00022605"/>
    </source>
</evidence>
<dbReference type="InterPro" id="IPR000672">
    <property type="entry name" value="THF_DH/CycHdrlase"/>
</dbReference>
<keyword evidence="6 12" id="KW-0521">NADP</keyword>
<comment type="caution">
    <text evidence="12">Lacks conserved residue(s) required for the propagation of feature annotation.</text>
</comment>
<dbReference type="GO" id="GO:0009086">
    <property type="term" value="P:methionine biosynthetic process"/>
    <property type="evidence" value="ECO:0007669"/>
    <property type="project" value="UniProtKB-KW"/>
</dbReference>
<keyword evidence="16" id="KW-1185">Reference proteome</keyword>
<evidence type="ECO:0000256" key="2">
    <source>
        <dbReference type="ARBA" id="ARBA00022563"/>
    </source>
</evidence>
<dbReference type="GO" id="GO:0005829">
    <property type="term" value="C:cytosol"/>
    <property type="evidence" value="ECO:0007669"/>
    <property type="project" value="TreeGrafter"/>
</dbReference>
<dbReference type="EC" id="1.5.1.5" evidence="12"/>
<dbReference type="GO" id="GO:0004488">
    <property type="term" value="F:methylenetetrahydrofolate dehydrogenase (NADP+) activity"/>
    <property type="evidence" value="ECO:0007669"/>
    <property type="project" value="UniProtKB-UniRule"/>
</dbReference>
<dbReference type="GO" id="GO:0004477">
    <property type="term" value="F:methenyltetrahydrofolate cyclohydrolase activity"/>
    <property type="evidence" value="ECO:0007669"/>
    <property type="project" value="UniProtKB-UniRule"/>
</dbReference>
<reference evidence="15 16" key="1">
    <citation type="submission" date="2018-11" db="EMBL/GenBank/DDBJ databases">
        <title>Novel Erysipelotrichaceae bacterium isolated from small intestine of a swine.</title>
        <authorList>
            <person name="Kim J.S."/>
            <person name="Choe H."/>
            <person name="Lee Y.R."/>
            <person name="Kim K.M."/>
            <person name="Park D.S."/>
        </authorList>
    </citation>
    <scope>NUCLEOTIDE SEQUENCE [LARGE SCALE GENOMIC DNA]</scope>
    <source>
        <strain evidence="15 16">SG0102</strain>
    </source>
</reference>
<evidence type="ECO:0000256" key="8">
    <source>
        <dbReference type="ARBA" id="ARBA00023102"/>
    </source>
</evidence>
<dbReference type="NCBIfam" id="NF008058">
    <property type="entry name" value="PRK10792.1"/>
    <property type="match status" value="1"/>
</dbReference>
<feature type="binding site" evidence="12">
    <location>
        <begin position="164"/>
        <end position="166"/>
    </location>
    <ligand>
        <name>NADP(+)</name>
        <dbReference type="ChEBI" id="CHEBI:58349"/>
    </ligand>
</feature>
<protein>
    <recommendedName>
        <fullName evidence="12">Bifunctional protein FolD</fullName>
    </recommendedName>
    <domain>
        <recommendedName>
            <fullName evidence="12">Methylenetetrahydrofolate dehydrogenase</fullName>
            <ecNumber evidence="12">1.5.1.5</ecNumber>
        </recommendedName>
    </domain>
    <domain>
        <recommendedName>
            <fullName evidence="12">Methenyltetrahydrofolate cyclohydrolase</fullName>
            <ecNumber evidence="12">3.5.4.9</ecNumber>
        </recommendedName>
    </domain>
</protein>
<evidence type="ECO:0000256" key="12">
    <source>
        <dbReference type="HAMAP-Rule" id="MF_01576"/>
    </source>
</evidence>
<sequence length="281" mass="30765">MKLINGKEISKSIKDEIKAEVEALKAAGKRLPKLVVVLVGDNQASQVYVRNKERGCQYTGMLSEIIRRDNNCTQEELLKIIDDLNHDDHVDGILVQLPLPKQIDEQAIIEAIDPTKDVDGFHPRNIAKLFLNEEGLVPCTPAGMMAMLDAIGYDLDGKEVCVVGRSNIVGKPVSLLALARNATVTIAHSHTKDLPKVTSRADVLIAAIGQPKFFTKEYIKEGAVVLDVGMDRDENNKLCGDVDFEDVKDKCHAITPVPGGVGPMTIALLLKNTMKAYKMRG</sequence>
<keyword evidence="2 12" id="KW-0554">One-carbon metabolism</keyword>
<dbReference type="FunFam" id="3.40.50.10860:FF:000001">
    <property type="entry name" value="Bifunctional protein FolD"/>
    <property type="match status" value="1"/>
</dbReference>
<dbReference type="FunCoup" id="A0A3G9JPM0">
    <property type="interactions" value="330"/>
</dbReference>
<comment type="pathway">
    <text evidence="1 12">One-carbon metabolism; tetrahydrofolate interconversion.</text>
</comment>
<keyword evidence="5 12" id="KW-0378">Hydrolase</keyword>
<dbReference type="InterPro" id="IPR036291">
    <property type="entry name" value="NAD(P)-bd_dom_sf"/>
</dbReference>
<comment type="function">
    <text evidence="12">Catalyzes the oxidation of 5,10-methylenetetrahydrofolate to 5,10-methenyltetrahydrofolate and then the hydrolysis of 5,10-methenyltetrahydrofolate to 10-formyltetrahydrofolate.</text>
</comment>
<organism evidence="15 16">
    <name type="scientific">Intestinibaculum porci</name>
    <dbReference type="NCBI Taxonomy" id="2487118"/>
    <lineage>
        <taxon>Bacteria</taxon>
        <taxon>Bacillati</taxon>
        <taxon>Bacillota</taxon>
        <taxon>Erysipelotrichia</taxon>
        <taxon>Erysipelotrichales</taxon>
        <taxon>Erysipelotrichaceae</taxon>
        <taxon>Intestinibaculum</taxon>
    </lineage>
</organism>
<dbReference type="AlphaFoldDB" id="A0A3G9JPM0"/>
<gene>
    <name evidence="12 15" type="primary">folD</name>
    <name evidence="15" type="ORF">SG0102_29150</name>
</gene>
<feature type="domain" description="Tetrahydrofolate dehydrogenase/cyclohydrolase catalytic" evidence="13">
    <location>
        <begin position="4"/>
        <end position="119"/>
    </location>
</feature>
<dbReference type="Gene3D" id="3.40.50.10860">
    <property type="entry name" value="Leucine Dehydrogenase, chain A, domain 1"/>
    <property type="match status" value="1"/>
</dbReference>
<evidence type="ECO:0000256" key="1">
    <source>
        <dbReference type="ARBA" id="ARBA00004777"/>
    </source>
</evidence>
<dbReference type="PANTHER" id="PTHR48099:SF5">
    <property type="entry name" value="C-1-TETRAHYDROFOLATE SYNTHASE, CYTOPLASMIC"/>
    <property type="match status" value="1"/>
</dbReference>
<dbReference type="Pfam" id="PF02882">
    <property type="entry name" value="THF_DHG_CYH_C"/>
    <property type="match status" value="1"/>
</dbReference>
<dbReference type="HAMAP" id="MF_01576">
    <property type="entry name" value="THF_DHG_CYH"/>
    <property type="match status" value="1"/>
</dbReference>
<keyword evidence="7 12" id="KW-0560">Oxidoreductase</keyword>
<keyword evidence="4 12" id="KW-0658">Purine biosynthesis</keyword>
<dbReference type="GO" id="GO:0000105">
    <property type="term" value="P:L-histidine biosynthetic process"/>
    <property type="evidence" value="ECO:0007669"/>
    <property type="project" value="UniProtKB-KW"/>
</dbReference>
<dbReference type="SUPFAM" id="SSF53223">
    <property type="entry name" value="Aminoacid dehydrogenase-like, N-terminal domain"/>
    <property type="match status" value="1"/>
</dbReference>
<dbReference type="PROSITE" id="PS00766">
    <property type="entry name" value="THF_DHG_CYH_1"/>
    <property type="match status" value="1"/>
</dbReference>
<dbReference type="Pfam" id="PF00763">
    <property type="entry name" value="THF_DHG_CYH"/>
    <property type="match status" value="1"/>
</dbReference>
<dbReference type="GO" id="GO:0006164">
    <property type="term" value="P:purine nucleotide biosynthetic process"/>
    <property type="evidence" value="ECO:0007669"/>
    <property type="project" value="UniProtKB-KW"/>
</dbReference>
<dbReference type="InterPro" id="IPR020867">
    <property type="entry name" value="THF_DH/CycHdrlase_CS"/>
</dbReference>
<dbReference type="PANTHER" id="PTHR48099">
    <property type="entry name" value="C-1-TETRAHYDROFOLATE SYNTHASE, CYTOPLASMIC-RELATED"/>
    <property type="match status" value="1"/>
</dbReference>
<keyword evidence="9 12" id="KW-0486">Methionine biosynthesis</keyword>
<comment type="similarity">
    <text evidence="12">Belongs to the tetrahydrofolate dehydrogenase/cyclohydrolase family.</text>
</comment>
<dbReference type="GO" id="GO:0035999">
    <property type="term" value="P:tetrahydrofolate interconversion"/>
    <property type="evidence" value="ECO:0007669"/>
    <property type="project" value="UniProtKB-UniRule"/>
</dbReference>
<dbReference type="InterPro" id="IPR020631">
    <property type="entry name" value="THF_DH/CycHdrlase_NAD-bd_dom"/>
</dbReference>
<dbReference type="Gene3D" id="3.40.50.720">
    <property type="entry name" value="NAD(P)-binding Rossmann-like Domain"/>
    <property type="match status" value="1"/>
</dbReference>
<evidence type="ECO:0000256" key="11">
    <source>
        <dbReference type="ARBA" id="ARBA00036357"/>
    </source>
</evidence>
<dbReference type="InParanoid" id="A0A3G9JPM0"/>
<evidence type="ECO:0000256" key="6">
    <source>
        <dbReference type="ARBA" id="ARBA00022857"/>
    </source>
</evidence>